<proteinExistence type="predicted"/>
<accession>K6XC17</accession>
<dbReference type="Proteomes" id="UP000006327">
    <property type="component" value="Unassembled WGS sequence"/>
</dbReference>
<evidence type="ECO:0000313" key="1">
    <source>
        <dbReference type="EMBL" id="GAC18179.1"/>
    </source>
</evidence>
<evidence type="ECO:0000313" key="2">
    <source>
        <dbReference type="Proteomes" id="UP000006327"/>
    </source>
</evidence>
<dbReference type="OrthoDB" id="289205at2"/>
<dbReference type="RefSeq" id="WP_007617736.1">
    <property type="nucleotide sequence ID" value="NZ_BAEO01000014.1"/>
</dbReference>
<dbReference type="EMBL" id="BAEO01000014">
    <property type="protein sequence ID" value="GAC18179.1"/>
    <property type="molecule type" value="Genomic_DNA"/>
</dbReference>
<dbReference type="eggNOG" id="ENOG503494N">
    <property type="taxonomic scope" value="Bacteria"/>
</dbReference>
<protein>
    <submittedName>
        <fullName evidence="1">Uncharacterized protein</fullName>
    </submittedName>
</protein>
<gene>
    <name evidence="1" type="ORF">GARC_1199</name>
</gene>
<dbReference type="AlphaFoldDB" id="K6XC17"/>
<comment type="caution">
    <text evidence="1">The sequence shown here is derived from an EMBL/GenBank/DDBJ whole genome shotgun (WGS) entry which is preliminary data.</text>
</comment>
<reference evidence="1 2" key="1">
    <citation type="journal article" date="2017" name="Antonie Van Leeuwenhoek">
        <title>Rhizobium rhizosphaerae sp. nov., a novel species isolated from rice rhizosphere.</title>
        <authorList>
            <person name="Zhao J.J."/>
            <person name="Zhang J."/>
            <person name="Zhang R.J."/>
            <person name="Zhang C.W."/>
            <person name="Yin H.Q."/>
            <person name="Zhang X.X."/>
        </authorList>
    </citation>
    <scope>NUCLEOTIDE SEQUENCE [LARGE SCALE GENOMIC DNA]</scope>
    <source>
        <strain evidence="1 2">BSs20135</strain>
    </source>
</reference>
<sequence length="335" mass="35733">MSQQLTMADFAAMSELATARRMAMQNMFGGTKLVFGSMEKVQTGKKLIQSGKKIKKSADKVKNASHSGGGFAAQQLQTVAKEFIKTCADVDNIEDIITALTSEVLNELISEIIPFISVAASALKTAKAAKAVATDAKSLYHSREYKSGFRGGDPLAAAEAVITLIKRNLAKDSINLARHSAATGGKIAGLVLDGGTATTAAIGMCNAVAALGMELFTLGLEIKEMQAGNKRLSSPATLDFTVFNECPILGCYMLTCADTSTVANFFIADIGMPGWMDKVEEIKKKKMDPLLKLATKDIEKSRLQLSGLQSDKGTHTKKGFFAKKKSNALKYLSLA</sequence>
<organism evidence="1 2">
    <name type="scientific">Paraglaciecola arctica BSs20135</name>
    <dbReference type="NCBI Taxonomy" id="493475"/>
    <lineage>
        <taxon>Bacteria</taxon>
        <taxon>Pseudomonadati</taxon>
        <taxon>Pseudomonadota</taxon>
        <taxon>Gammaproteobacteria</taxon>
        <taxon>Alteromonadales</taxon>
        <taxon>Alteromonadaceae</taxon>
        <taxon>Paraglaciecola</taxon>
    </lineage>
</organism>
<name>K6XC17_9ALTE</name>
<keyword evidence="2" id="KW-1185">Reference proteome</keyword>